<evidence type="ECO:0000256" key="1">
    <source>
        <dbReference type="ARBA" id="ARBA00022490"/>
    </source>
</evidence>
<dbReference type="PANTHER" id="PTHR33867:SF1">
    <property type="entry name" value="RIBOSOME MATURATION FACTOR RIMP"/>
    <property type="match status" value="1"/>
</dbReference>
<evidence type="ECO:0000256" key="3">
    <source>
        <dbReference type="HAMAP-Rule" id="MF_01077"/>
    </source>
</evidence>
<keyword evidence="7" id="KW-1185">Reference proteome</keyword>
<comment type="caution">
    <text evidence="6">The sequence shown here is derived from an EMBL/GenBank/DDBJ whole genome shotgun (WGS) entry which is preliminary data.</text>
</comment>
<dbReference type="GO" id="GO:0000028">
    <property type="term" value="P:ribosomal small subunit assembly"/>
    <property type="evidence" value="ECO:0007669"/>
    <property type="project" value="TreeGrafter"/>
</dbReference>
<dbReference type="GO" id="GO:0006412">
    <property type="term" value="P:translation"/>
    <property type="evidence" value="ECO:0007669"/>
    <property type="project" value="TreeGrafter"/>
</dbReference>
<evidence type="ECO:0000313" key="6">
    <source>
        <dbReference type="EMBL" id="CCH78912.1"/>
    </source>
</evidence>
<dbReference type="Pfam" id="PF17384">
    <property type="entry name" value="DUF150_C"/>
    <property type="match status" value="1"/>
</dbReference>
<name>A0A077M1F4_9MICO</name>
<dbReference type="EMBL" id="CAJB01000305">
    <property type="protein sequence ID" value="CCH78912.1"/>
    <property type="molecule type" value="Genomic_DNA"/>
</dbReference>
<dbReference type="PANTHER" id="PTHR33867">
    <property type="entry name" value="RIBOSOME MATURATION FACTOR RIMP"/>
    <property type="match status" value="1"/>
</dbReference>
<dbReference type="Gene3D" id="3.30.300.70">
    <property type="entry name" value="RimP-like superfamily, N-terminal"/>
    <property type="match status" value="1"/>
</dbReference>
<dbReference type="InterPro" id="IPR028998">
    <property type="entry name" value="RimP_C"/>
</dbReference>
<dbReference type="STRING" id="1194083.BN12_3730002"/>
<evidence type="ECO:0000259" key="5">
    <source>
        <dbReference type="Pfam" id="PF17384"/>
    </source>
</evidence>
<protein>
    <recommendedName>
        <fullName evidence="3">Ribosome maturation factor RimP</fullName>
    </recommendedName>
</protein>
<dbReference type="InterPro" id="IPR035956">
    <property type="entry name" value="RimP_N_sf"/>
</dbReference>
<gene>
    <name evidence="3 6" type="primary">rimP</name>
    <name evidence="6" type="ORF">BN12_3730002</name>
</gene>
<accession>A0A077M1F4</accession>
<sequence>MMASEATIAALVEPSLRPFRMLVEDVTVTPAGKRRVVRVAVDRALDTDGEVTEPTAPLTLDEVADATRAVSEVLDDSDALGAAPYVLEVTSPGVDRPLRLPRHYQRNVGRLVTLERPGAATLTGRVVRAGADDVTVAPEEGASETVRYADVSRAVVQVEFSRPSPTDDEER</sequence>
<reference evidence="6 7" key="1">
    <citation type="journal article" date="2013" name="ISME J.">
        <title>A metabolic model for members of the genus Tetrasphaera involved in enhanced biological phosphorus removal.</title>
        <authorList>
            <person name="Kristiansen R."/>
            <person name="Nguyen H.T.T."/>
            <person name="Saunders A.M."/>
            <person name="Nielsen J.L."/>
            <person name="Wimmer R."/>
            <person name="Le V.Q."/>
            <person name="McIlroy S.J."/>
            <person name="Petrovski S."/>
            <person name="Seviour R.J."/>
            <person name="Calteau A."/>
            <person name="Nielsen K.L."/>
            <person name="Nielsen P.H."/>
        </authorList>
    </citation>
    <scope>NUCLEOTIDE SEQUENCE [LARGE SCALE GENOMIC DNA]</scope>
    <source>
        <strain evidence="6 7">T1-X7</strain>
    </source>
</reference>
<dbReference type="SUPFAM" id="SSF75420">
    <property type="entry name" value="YhbC-like, N-terminal domain"/>
    <property type="match status" value="1"/>
</dbReference>
<dbReference type="NCBIfam" id="NF000930">
    <property type="entry name" value="PRK00092.2-2"/>
    <property type="match status" value="1"/>
</dbReference>
<comment type="function">
    <text evidence="3">Required for maturation of 30S ribosomal subunits.</text>
</comment>
<dbReference type="AlphaFoldDB" id="A0A077M1F4"/>
<organism evidence="6 7">
    <name type="scientific">Nostocoides japonicum T1-X7</name>
    <dbReference type="NCBI Taxonomy" id="1194083"/>
    <lineage>
        <taxon>Bacteria</taxon>
        <taxon>Bacillati</taxon>
        <taxon>Actinomycetota</taxon>
        <taxon>Actinomycetes</taxon>
        <taxon>Micrococcales</taxon>
        <taxon>Intrasporangiaceae</taxon>
        <taxon>Nostocoides</taxon>
    </lineage>
</organism>
<dbReference type="CDD" id="cd01734">
    <property type="entry name" value="YlxS_C"/>
    <property type="match status" value="1"/>
</dbReference>
<dbReference type="Proteomes" id="UP000035721">
    <property type="component" value="Unassembled WGS sequence"/>
</dbReference>
<comment type="subcellular location">
    <subcellularLocation>
        <location evidence="3">Cytoplasm</location>
    </subcellularLocation>
</comment>
<keyword evidence="1 3" id="KW-0963">Cytoplasm</keyword>
<dbReference type="GO" id="GO:0005829">
    <property type="term" value="C:cytosol"/>
    <property type="evidence" value="ECO:0007669"/>
    <property type="project" value="TreeGrafter"/>
</dbReference>
<evidence type="ECO:0000313" key="7">
    <source>
        <dbReference type="Proteomes" id="UP000035721"/>
    </source>
</evidence>
<evidence type="ECO:0000259" key="4">
    <source>
        <dbReference type="Pfam" id="PF02576"/>
    </source>
</evidence>
<evidence type="ECO:0000256" key="2">
    <source>
        <dbReference type="ARBA" id="ARBA00022517"/>
    </source>
</evidence>
<dbReference type="HAMAP" id="MF_01077">
    <property type="entry name" value="RimP"/>
    <property type="match status" value="1"/>
</dbReference>
<proteinExistence type="inferred from homology"/>
<dbReference type="InterPro" id="IPR028989">
    <property type="entry name" value="RimP_N"/>
</dbReference>
<keyword evidence="2 3" id="KW-0690">Ribosome biogenesis</keyword>
<dbReference type="Pfam" id="PF02576">
    <property type="entry name" value="RimP_N"/>
    <property type="match status" value="1"/>
</dbReference>
<feature type="domain" description="Ribosome maturation factor RimP C-terminal" evidence="5">
    <location>
        <begin position="98"/>
        <end position="160"/>
    </location>
</feature>
<dbReference type="InterPro" id="IPR003728">
    <property type="entry name" value="Ribosome_maturation_RimP"/>
</dbReference>
<comment type="similarity">
    <text evidence="3">Belongs to the RimP family.</text>
</comment>
<feature type="domain" description="Ribosome maturation factor RimP N-terminal" evidence="4">
    <location>
        <begin position="11"/>
        <end position="95"/>
    </location>
</feature>